<keyword evidence="3" id="KW-1185">Reference proteome</keyword>
<protein>
    <submittedName>
        <fullName evidence="2">Uncharacterized protein</fullName>
    </submittedName>
</protein>
<proteinExistence type="predicted"/>
<comment type="caution">
    <text evidence="2">The sequence shown here is derived from an EMBL/GenBank/DDBJ whole genome shotgun (WGS) entry which is preliminary data.</text>
</comment>
<dbReference type="AlphaFoldDB" id="A0AAD9K7D7"/>
<gene>
    <name evidence="2" type="ORF">LSH36_44g02031</name>
</gene>
<feature type="compositionally biased region" description="Basic residues" evidence="1">
    <location>
        <begin position="25"/>
        <end position="36"/>
    </location>
</feature>
<accession>A0AAD9K7D7</accession>
<sequence>MEARSPKQVPKKASPSDRSVSTKKAQLHKKKKKQHKKTDGKDTWKSSTSPEADRVMSDLATDVESDVSATSKEKPLITIRHPQVMAVTKQSQRKHSNNSPKPNKDEKHQGHTMTTSTRAVRFCNVSSNKGSNKATSKKSSTSLNSFPSRLHLESLRWDYELSDLESEQDRIRVYKLNRRKRYLATFRQNYSEWLASGVTGDGSSEIQDSVIHERGSDQSSQRKVTATRGLGQETVIQGFTQGILSKIPYTKINQDIMIKC</sequence>
<dbReference type="EMBL" id="JAODUP010000044">
    <property type="protein sequence ID" value="KAK2165891.1"/>
    <property type="molecule type" value="Genomic_DNA"/>
</dbReference>
<feature type="compositionally biased region" description="Low complexity" evidence="1">
    <location>
        <begin position="126"/>
        <end position="144"/>
    </location>
</feature>
<evidence type="ECO:0000313" key="3">
    <source>
        <dbReference type="Proteomes" id="UP001208570"/>
    </source>
</evidence>
<evidence type="ECO:0000313" key="2">
    <source>
        <dbReference type="EMBL" id="KAK2165891.1"/>
    </source>
</evidence>
<name>A0AAD9K7D7_9ANNE</name>
<reference evidence="2" key="1">
    <citation type="journal article" date="2023" name="Mol. Biol. Evol.">
        <title>Third-Generation Sequencing Reveals the Adaptive Role of the Epigenome in Three Deep-Sea Polychaetes.</title>
        <authorList>
            <person name="Perez M."/>
            <person name="Aroh O."/>
            <person name="Sun Y."/>
            <person name="Lan Y."/>
            <person name="Juniper S.K."/>
            <person name="Young C.R."/>
            <person name="Angers B."/>
            <person name="Qian P.Y."/>
        </authorList>
    </citation>
    <scope>NUCLEOTIDE SEQUENCE</scope>
    <source>
        <strain evidence="2">P08H-3</strain>
    </source>
</reference>
<feature type="region of interest" description="Disordered" evidence="1">
    <location>
        <begin position="1"/>
        <end position="144"/>
    </location>
</feature>
<evidence type="ECO:0000256" key="1">
    <source>
        <dbReference type="SAM" id="MobiDB-lite"/>
    </source>
</evidence>
<organism evidence="2 3">
    <name type="scientific">Paralvinella palmiformis</name>
    <dbReference type="NCBI Taxonomy" id="53620"/>
    <lineage>
        <taxon>Eukaryota</taxon>
        <taxon>Metazoa</taxon>
        <taxon>Spiralia</taxon>
        <taxon>Lophotrochozoa</taxon>
        <taxon>Annelida</taxon>
        <taxon>Polychaeta</taxon>
        <taxon>Sedentaria</taxon>
        <taxon>Canalipalpata</taxon>
        <taxon>Terebellida</taxon>
        <taxon>Terebelliformia</taxon>
        <taxon>Alvinellidae</taxon>
        <taxon>Paralvinella</taxon>
    </lineage>
</organism>
<dbReference type="Proteomes" id="UP001208570">
    <property type="component" value="Unassembled WGS sequence"/>
</dbReference>